<sequence>MVYGYPDYQFFREVNNYTYYILDHKRADVNGDNLVEDVYLVGNKPDGPGGIFAESITLVICNPFTNYCKSFPLKFDAGYNPSLFLGDFNGDKIEDIFISIDSGGSGGYVFYYIYSFKDNILSELFDFEKYNSAYVYEVAYLDDYKVKITNLTINKYAIIDIGYKDEEYLSFMYDENGNLIKDVKGQVLALGGLYPIDIQKDGVYDLQAVQRIIGRANADTLGYVQNTLKWNDDDFYLLMSKVSVLMRKENS</sequence>
<dbReference type="SUPFAM" id="SSF69318">
    <property type="entry name" value="Integrin alpha N-terminal domain"/>
    <property type="match status" value="1"/>
</dbReference>
<comment type="caution">
    <text evidence="1">The sequence shown here is derived from an EMBL/GenBank/DDBJ whole genome shotgun (WGS) entry which is preliminary data.</text>
</comment>
<gene>
    <name evidence="1" type="ORF">OXH55_01535</name>
</gene>
<organism evidence="1 2">
    <name type="scientific">Clostridium ganghwense</name>
    <dbReference type="NCBI Taxonomy" id="312089"/>
    <lineage>
        <taxon>Bacteria</taxon>
        <taxon>Bacillati</taxon>
        <taxon>Bacillota</taxon>
        <taxon>Clostridia</taxon>
        <taxon>Eubacteriales</taxon>
        <taxon>Clostridiaceae</taxon>
        <taxon>Clostridium</taxon>
    </lineage>
</organism>
<evidence type="ECO:0000313" key="2">
    <source>
        <dbReference type="Proteomes" id="UP001079657"/>
    </source>
</evidence>
<dbReference type="InterPro" id="IPR028994">
    <property type="entry name" value="Integrin_alpha_N"/>
</dbReference>
<proteinExistence type="predicted"/>
<name>A0ABT4CM60_9CLOT</name>
<dbReference type="EMBL" id="JAPQES010000001">
    <property type="protein sequence ID" value="MCY6369326.1"/>
    <property type="molecule type" value="Genomic_DNA"/>
</dbReference>
<accession>A0ABT4CM60</accession>
<dbReference type="RefSeq" id="WP_268047643.1">
    <property type="nucleotide sequence ID" value="NZ_JAPQES010000001.1"/>
</dbReference>
<reference evidence="1" key="1">
    <citation type="submission" date="2022-12" db="EMBL/GenBank/DDBJ databases">
        <authorList>
            <person name="Wang J."/>
        </authorList>
    </citation>
    <scope>NUCLEOTIDE SEQUENCE</scope>
    <source>
        <strain evidence="1">HY-42-06</strain>
    </source>
</reference>
<dbReference type="Proteomes" id="UP001079657">
    <property type="component" value="Unassembled WGS sequence"/>
</dbReference>
<protein>
    <submittedName>
        <fullName evidence="1">VCBS repeat-containing protein</fullName>
    </submittedName>
</protein>
<keyword evidence="2" id="KW-1185">Reference proteome</keyword>
<evidence type="ECO:0000313" key="1">
    <source>
        <dbReference type="EMBL" id="MCY6369326.1"/>
    </source>
</evidence>